<protein>
    <submittedName>
        <fullName evidence="2">SGNH/GDSL hydrolase family protein</fullName>
    </submittedName>
</protein>
<comment type="caution">
    <text evidence="2">The sequence shown here is derived from an EMBL/GenBank/DDBJ whole genome shotgun (WGS) entry which is preliminary data.</text>
</comment>
<gene>
    <name evidence="2" type="ORF">HIR71_11785</name>
</gene>
<dbReference type="GO" id="GO:0016787">
    <property type="term" value="F:hydrolase activity"/>
    <property type="evidence" value="ECO:0007669"/>
    <property type="project" value="UniProtKB-KW"/>
</dbReference>
<sequence>MPREPQQSACFGEMTAKAALWARTRPRRIDGSPTVRTISALAALVVVAGGQAAHVRRRYGEAPPGVPDIDVTVEPSGVGAQGGRPVEVAVFGDSSVAGVGVHDIEEALPVQLAQRVSDMSGRPVHVVGYGVSGATTRDVLVHQVQRAGQGHDVSVLVVGTNDVTHLTPLAALARTTSELFSALTGEGAPAVVSSLPEIRAMRVLPNPLRAAAWAYARLVRRVQLRAAERNDLVHLVDVCRAVGREFIGGGPYMSSDLFHPSAAGYGRIADTLAPAVVTALRTHQTGVVS</sequence>
<keyword evidence="2" id="KW-0378">Hydrolase</keyword>
<dbReference type="EMBL" id="JABCJJ010000019">
    <property type="protein sequence ID" value="NMR20890.1"/>
    <property type="molecule type" value="Genomic_DNA"/>
</dbReference>
<dbReference type="CDD" id="cd01836">
    <property type="entry name" value="FeeA_FeeB_like"/>
    <property type="match status" value="1"/>
</dbReference>
<name>A0A7Y0LZC6_CELFI</name>
<dbReference type="Proteomes" id="UP000562124">
    <property type="component" value="Unassembled WGS sequence"/>
</dbReference>
<proteinExistence type="predicted"/>
<evidence type="ECO:0000313" key="3">
    <source>
        <dbReference type="Proteomes" id="UP000562124"/>
    </source>
</evidence>
<reference evidence="2 3" key="1">
    <citation type="submission" date="2020-04" db="EMBL/GenBank/DDBJ databases">
        <title>Sequencing and Assembly of C. fimi.</title>
        <authorList>
            <person name="Ramsey A.R."/>
        </authorList>
    </citation>
    <scope>NUCLEOTIDE SEQUENCE [LARGE SCALE GENOMIC DNA]</scope>
    <source>
        <strain evidence="2 3">SB</strain>
    </source>
</reference>
<dbReference type="InterPro" id="IPR036514">
    <property type="entry name" value="SGNH_hydro_sf"/>
</dbReference>
<accession>A0A7Y0LZC6</accession>
<dbReference type="Gene3D" id="3.40.50.1110">
    <property type="entry name" value="SGNH hydrolase"/>
    <property type="match status" value="1"/>
</dbReference>
<evidence type="ECO:0000259" key="1">
    <source>
        <dbReference type="Pfam" id="PF13472"/>
    </source>
</evidence>
<dbReference type="Pfam" id="PF13472">
    <property type="entry name" value="Lipase_GDSL_2"/>
    <property type="match status" value="1"/>
</dbReference>
<dbReference type="AlphaFoldDB" id="A0A7Y0LZC6"/>
<dbReference type="InterPro" id="IPR013830">
    <property type="entry name" value="SGNH_hydro"/>
</dbReference>
<keyword evidence="3" id="KW-1185">Reference proteome</keyword>
<evidence type="ECO:0000313" key="2">
    <source>
        <dbReference type="EMBL" id="NMR20890.1"/>
    </source>
</evidence>
<dbReference type="SUPFAM" id="SSF52266">
    <property type="entry name" value="SGNH hydrolase"/>
    <property type="match status" value="1"/>
</dbReference>
<dbReference type="RefSeq" id="WP_169325270.1">
    <property type="nucleotide sequence ID" value="NZ_JABCJJ010000019.1"/>
</dbReference>
<organism evidence="2 3">
    <name type="scientific">Cellulomonas fimi</name>
    <dbReference type="NCBI Taxonomy" id="1708"/>
    <lineage>
        <taxon>Bacteria</taxon>
        <taxon>Bacillati</taxon>
        <taxon>Actinomycetota</taxon>
        <taxon>Actinomycetes</taxon>
        <taxon>Micrococcales</taxon>
        <taxon>Cellulomonadaceae</taxon>
        <taxon>Cellulomonas</taxon>
    </lineage>
</organism>
<feature type="domain" description="SGNH hydrolase-type esterase" evidence="1">
    <location>
        <begin position="90"/>
        <end position="265"/>
    </location>
</feature>